<dbReference type="FunFam" id="3.40.50.720:FF:000084">
    <property type="entry name" value="Short-chain dehydrogenase reductase"/>
    <property type="match status" value="1"/>
</dbReference>
<dbReference type="PRINTS" id="PR00080">
    <property type="entry name" value="SDRFAMILY"/>
</dbReference>
<comment type="caution">
    <text evidence="3">The sequence shown here is derived from an EMBL/GenBank/DDBJ whole genome shotgun (WGS) entry which is preliminary data.</text>
</comment>
<comment type="similarity">
    <text evidence="1">Belongs to the short-chain dehydrogenases/reductases (SDR) family.</text>
</comment>
<reference evidence="3 4" key="1">
    <citation type="submission" date="2015-11" db="EMBL/GenBank/DDBJ databases">
        <title>Genomic analysis of 38 Legionella species identifies large and diverse effector repertoires.</title>
        <authorList>
            <person name="Burstein D."/>
            <person name="Amaro F."/>
            <person name="Zusman T."/>
            <person name="Lifshitz Z."/>
            <person name="Cohen O."/>
            <person name="Gilbert J.A."/>
            <person name="Pupko T."/>
            <person name="Shuman H.A."/>
            <person name="Segal G."/>
        </authorList>
    </citation>
    <scope>NUCLEOTIDE SEQUENCE [LARGE SCALE GENOMIC DNA]</scope>
    <source>
        <strain evidence="3 4">Oak Ridge-10</strain>
    </source>
</reference>
<gene>
    <name evidence="3" type="ORF">Loak_0044</name>
</gene>
<dbReference type="InterPro" id="IPR002347">
    <property type="entry name" value="SDR_fam"/>
</dbReference>
<dbReference type="AlphaFoldDB" id="A0A0W0XJ73"/>
<evidence type="ECO:0000313" key="3">
    <source>
        <dbReference type="EMBL" id="KTD44533.1"/>
    </source>
</evidence>
<protein>
    <submittedName>
        <fullName evidence="3">Short-chain dehydrogenases/reductases family protein</fullName>
        <ecNumber evidence="3">1.1.1.47</ecNumber>
    </submittedName>
</protein>
<dbReference type="SUPFAM" id="SSF51735">
    <property type="entry name" value="NAD(P)-binding Rossmann-fold domains"/>
    <property type="match status" value="1"/>
</dbReference>
<sequence>MDFMNKKVIVTGANRSMGRTMALAFALQGADVVISYRSDEAGARETLAALKATGRDALALHADFSHMDGVTVFFQKAIEHLGHVDVLINNAGMLCRETLFELSPEKMQQVFQVNTIAPLYLLQLCAQDMVKRKINGCILNISSISATTTMPKGIGYAASKAAMNKWTQNAALNLAEYGIRVNTIAPGVIKSGMNQDTATSNPELWDYYISSIPLKRPGQPDDIANMAMFLASDKANWITGKVFEVDGGHVLNLT</sequence>
<organism evidence="3 4">
    <name type="scientific">Legionella oakridgensis</name>
    <dbReference type="NCBI Taxonomy" id="29423"/>
    <lineage>
        <taxon>Bacteria</taxon>
        <taxon>Pseudomonadati</taxon>
        <taxon>Pseudomonadota</taxon>
        <taxon>Gammaproteobacteria</taxon>
        <taxon>Legionellales</taxon>
        <taxon>Legionellaceae</taxon>
        <taxon>Legionella</taxon>
    </lineage>
</organism>
<dbReference type="Pfam" id="PF13561">
    <property type="entry name" value="adh_short_C2"/>
    <property type="match status" value="1"/>
</dbReference>
<dbReference type="Proteomes" id="UP000054858">
    <property type="component" value="Unassembled WGS sequence"/>
</dbReference>
<keyword evidence="2 3" id="KW-0560">Oxidoreductase</keyword>
<evidence type="ECO:0000256" key="1">
    <source>
        <dbReference type="ARBA" id="ARBA00006484"/>
    </source>
</evidence>
<dbReference type="PATRIC" id="fig|29423.5.peg.48"/>
<dbReference type="PANTHER" id="PTHR43639">
    <property type="entry name" value="OXIDOREDUCTASE, SHORT-CHAIN DEHYDROGENASE/REDUCTASE FAMILY (AFU_ORTHOLOGUE AFUA_5G02870)"/>
    <property type="match status" value="1"/>
</dbReference>
<accession>A0A0W0XJ73</accession>
<dbReference type="PANTHER" id="PTHR43639:SF1">
    <property type="entry name" value="SHORT-CHAIN DEHYDROGENASE_REDUCTASE FAMILY PROTEIN"/>
    <property type="match status" value="1"/>
</dbReference>
<dbReference type="GO" id="GO:0047936">
    <property type="term" value="F:glucose 1-dehydrogenase [NAD(P)+] activity"/>
    <property type="evidence" value="ECO:0007669"/>
    <property type="project" value="UniProtKB-EC"/>
</dbReference>
<name>A0A0W0XJ73_9GAMM</name>
<dbReference type="CDD" id="cd05233">
    <property type="entry name" value="SDR_c"/>
    <property type="match status" value="1"/>
</dbReference>
<dbReference type="InterPro" id="IPR036291">
    <property type="entry name" value="NAD(P)-bd_dom_sf"/>
</dbReference>
<proteinExistence type="inferred from homology"/>
<dbReference type="EC" id="1.1.1.47" evidence="3"/>
<evidence type="ECO:0000256" key="2">
    <source>
        <dbReference type="ARBA" id="ARBA00023002"/>
    </source>
</evidence>
<dbReference type="Gene3D" id="3.40.50.720">
    <property type="entry name" value="NAD(P)-binding Rossmann-like Domain"/>
    <property type="match status" value="1"/>
</dbReference>
<dbReference type="NCBIfam" id="NF005559">
    <property type="entry name" value="PRK07231.1"/>
    <property type="match status" value="1"/>
</dbReference>
<dbReference type="PRINTS" id="PR00081">
    <property type="entry name" value="GDHRDH"/>
</dbReference>
<evidence type="ECO:0000313" key="4">
    <source>
        <dbReference type="Proteomes" id="UP000054858"/>
    </source>
</evidence>
<dbReference type="EMBL" id="LNYP01000002">
    <property type="protein sequence ID" value="KTD44533.1"/>
    <property type="molecule type" value="Genomic_DNA"/>
</dbReference>